<dbReference type="Gene3D" id="1.10.287.1490">
    <property type="match status" value="1"/>
</dbReference>
<comment type="caution">
    <text evidence="2">The sequence shown here is derived from an EMBL/GenBank/DDBJ whole genome shotgun (WGS) entry which is preliminary data.</text>
</comment>
<feature type="coiled-coil region" evidence="1">
    <location>
        <begin position="25"/>
        <end position="140"/>
    </location>
</feature>
<dbReference type="EMBL" id="JASMQC010000025">
    <property type="protein sequence ID" value="KAK1934587.1"/>
    <property type="molecule type" value="Genomic_DNA"/>
</dbReference>
<evidence type="ECO:0000313" key="2">
    <source>
        <dbReference type="EMBL" id="KAK1934587.1"/>
    </source>
</evidence>
<keyword evidence="3" id="KW-1185">Reference proteome</keyword>
<gene>
    <name evidence="2" type="ORF">P3T76_011196</name>
</gene>
<dbReference type="AlphaFoldDB" id="A0AAD9GA71"/>
<reference evidence="2" key="1">
    <citation type="submission" date="2023-08" db="EMBL/GenBank/DDBJ databases">
        <title>Reference Genome Resource for the Citrus Pathogen Phytophthora citrophthora.</title>
        <authorList>
            <person name="Moller H."/>
            <person name="Coetzee B."/>
            <person name="Rose L.J."/>
            <person name="Van Niekerk J.M."/>
        </authorList>
    </citation>
    <scope>NUCLEOTIDE SEQUENCE</scope>
    <source>
        <strain evidence="2">STE-U-9442</strain>
    </source>
</reference>
<dbReference type="Proteomes" id="UP001259832">
    <property type="component" value="Unassembled WGS sequence"/>
</dbReference>
<organism evidence="2 3">
    <name type="scientific">Phytophthora citrophthora</name>
    <dbReference type="NCBI Taxonomy" id="4793"/>
    <lineage>
        <taxon>Eukaryota</taxon>
        <taxon>Sar</taxon>
        <taxon>Stramenopiles</taxon>
        <taxon>Oomycota</taxon>
        <taxon>Peronosporomycetes</taxon>
        <taxon>Peronosporales</taxon>
        <taxon>Peronosporaceae</taxon>
        <taxon>Phytophthora</taxon>
    </lineage>
</organism>
<sequence>MKVATDKQTSRRLVDLPNHALVQVLKTTVARLHDLEKELNELELALDDDQKEIEEYTHELDECRQRLEDIREFTRALQAGEVPSVLDAVSALADMVEEHEEEENAIKHYEEARGWHEQQFQNLQEQCTNLKKERVELHKTCIEICSIFRANGVFDLIRARMVKLNSKTV</sequence>
<accession>A0AAD9GA71</accession>
<keyword evidence="1" id="KW-0175">Coiled coil</keyword>
<evidence type="ECO:0000313" key="3">
    <source>
        <dbReference type="Proteomes" id="UP001259832"/>
    </source>
</evidence>
<evidence type="ECO:0000256" key="1">
    <source>
        <dbReference type="SAM" id="Coils"/>
    </source>
</evidence>
<proteinExistence type="predicted"/>
<protein>
    <submittedName>
        <fullName evidence="2">Uncharacterized protein</fullName>
    </submittedName>
</protein>
<name>A0AAD9GA71_9STRA</name>